<proteinExistence type="predicted"/>
<comment type="caution">
    <text evidence="2">The sequence shown here is derived from an EMBL/GenBank/DDBJ whole genome shotgun (WGS) entry which is preliminary data.</text>
</comment>
<organism evidence="2 3">
    <name type="scientific">Georgfuchsia toluolica</name>
    <dbReference type="NCBI Taxonomy" id="424218"/>
    <lineage>
        <taxon>Bacteria</taxon>
        <taxon>Pseudomonadati</taxon>
        <taxon>Pseudomonadota</taxon>
        <taxon>Betaproteobacteria</taxon>
        <taxon>Nitrosomonadales</taxon>
        <taxon>Sterolibacteriaceae</taxon>
        <taxon>Georgfuchsia</taxon>
    </lineage>
</organism>
<feature type="compositionally biased region" description="Polar residues" evidence="1">
    <location>
        <begin position="58"/>
        <end position="70"/>
    </location>
</feature>
<evidence type="ECO:0000313" key="2">
    <source>
        <dbReference type="EMBL" id="CAG4883064.1"/>
    </source>
</evidence>
<dbReference type="Proteomes" id="UP000742786">
    <property type="component" value="Unassembled WGS sequence"/>
</dbReference>
<accession>A0A916J2Q5</accession>
<evidence type="ECO:0000313" key="3">
    <source>
        <dbReference type="Proteomes" id="UP000742786"/>
    </source>
</evidence>
<sequence>MPWPGLGRFDADQYYAWMQTICHEALLTPGQSHEAGGDDVSSPRSREEGQGEGEMTMKSRTFNPKTTLTPSPSPAVPEGLPGGYAGEESFLRLPCR</sequence>
<name>A0A916J2Q5_9PROT</name>
<keyword evidence="3" id="KW-1185">Reference proteome</keyword>
<gene>
    <name evidence="2" type="ORF">GTOL_10946</name>
</gene>
<evidence type="ECO:0000256" key="1">
    <source>
        <dbReference type="SAM" id="MobiDB-lite"/>
    </source>
</evidence>
<dbReference type="EMBL" id="CAJQUM010000001">
    <property type="protein sequence ID" value="CAG4883064.1"/>
    <property type="molecule type" value="Genomic_DNA"/>
</dbReference>
<feature type="region of interest" description="Disordered" evidence="1">
    <location>
        <begin position="28"/>
        <end position="88"/>
    </location>
</feature>
<reference evidence="2" key="1">
    <citation type="submission" date="2021-04" db="EMBL/GenBank/DDBJ databases">
        <authorList>
            <person name="Hornung B."/>
        </authorList>
    </citation>
    <scope>NUCLEOTIDE SEQUENCE</scope>
    <source>
        <strain evidence="2">G5G6</strain>
    </source>
</reference>
<protein>
    <submittedName>
        <fullName evidence="2">Uncharacterized protein</fullName>
    </submittedName>
</protein>
<dbReference type="AlphaFoldDB" id="A0A916J2Q5"/>